<reference evidence="1" key="1">
    <citation type="submission" date="2017-08" db="EMBL/GenBank/DDBJ databases">
        <authorList>
            <person name="Polle J.E."/>
            <person name="Barry K."/>
            <person name="Cushman J."/>
            <person name="Schmutz J."/>
            <person name="Tran D."/>
            <person name="Hathwaick L.T."/>
            <person name="Yim W.C."/>
            <person name="Jenkins J."/>
            <person name="Mckie-Krisberg Z.M."/>
            <person name="Prochnik S."/>
            <person name="Lindquist E."/>
            <person name="Dockter R.B."/>
            <person name="Adam C."/>
            <person name="Molina H."/>
            <person name="Bunkerborg J."/>
            <person name="Jin E."/>
            <person name="Buchheim M."/>
            <person name="Magnuson J."/>
        </authorList>
    </citation>
    <scope>NUCLEOTIDE SEQUENCE</scope>
    <source>
        <strain evidence="1">CCAP 19/18</strain>
    </source>
</reference>
<proteinExistence type="predicted"/>
<feature type="non-terminal residue" evidence="1">
    <location>
        <position position="1"/>
    </location>
</feature>
<dbReference type="Proteomes" id="UP000815325">
    <property type="component" value="Unassembled WGS sequence"/>
</dbReference>
<accession>A0ABQ7FTG2</accession>
<evidence type="ECO:0000313" key="2">
    <source>
        <dbReference type="Proteomes" id="UP000815325"/>
    </source>
</evidence>
<dbReference type="EMBL" id="MU074712">
    <property type="protein sequence ID" value="KAF5825222.1"/>
    <property type="molecule type" value="Genomic_DNA"/>
</dbReference>
<protein>
    <submittedName>
        <fullName evidence="1">Uncharacterized protein</fullName>
    </submittedName>
</protein>
<keyword evidence="2" id="KW-1185">Reference proteome</keyword>
<sequence length="83" mass="9246">AYVTGLSLYTTPRFTGQPLFNVILNAVGEEIRFSPPLESFEAKLMGSIAHILEEVNKLPGFKVRKKQFSLEMSAISKTLMLLS</sequence>
<evidence type="ECO:0000313" key="1">
    <source>
        <dbReference type="EMBL" id="KAF5825222.1"/>
    </source>
</evidence>
<comment type="caution">
    <text evidence="1">The sequence shown here is derived from an EMBL/GenBank/DDBJ whole genome shotgun (WGS) entry which is preliminary data.</text>
</comment>
<organism evidence="1 2">
    <name type="scientific">Dunaliella salina</name>
    <name type="common">Green alga</name>
    <name type="synonym">Protococcus salinus</name>
    <dbReference type="NCBI Taxonomy" id="3046"/>
    <lineage>
        <taxon>Eukaryota</taxon>
        <taxon>Viridiplantae</taxon>
        <taxon>Chlorophyta</taxon>
        <taxon>core chlorophytes</taxon>
        <taxon>Chlorophyceae</taxon>
        <taxon>CS clade</taxon>
        <taxon>Chlamydomonadales</taxon>
        <taxon>Dunaliellaceae</taxon>
        <taxon>Dunaliella</taxon>
    </lineage>
</organism>
<name>A0ABQ7FTG2_DUNSA</name>
<gene>
    <name evidence="1" type="ORF">DUNSADRAFT_13456</name>
</gene>